<proteinExistence type="inferred from homology"/>
<keyword evidence="4" id="KW-0999">Mitochondrion inner membrane</keyword>
<evidence type="ECO:0000256" key="5">
    <source>
        <dbReference type="ARBA" id="ARBA00022946"/>
    </source>
</evidence>
<dbReference type="EMBL" id="UFAJ01001144">
    <property type="protein sequence ID" value="SSD62107.1"/>
    <property type="molecule type" value="Genomic_DNA"/>
</dbReference>
<evidence type="ECO:0000256" key="2">
    <source>
        <dbReference type="ARBA" id="ARBA00005687"/>
    </source>
</evidence>
<gene>
    <name evidence="12" type="ORF">SCODWIG_03869</name>
</gene>
<dbReference type="Pfam" id="PF08118">
    <property type="entry name" value="MDM31_MDM32"/>
    <property type="match status" value="2"/>
</dbReference>
<comment type="function">
    <text evidence="9">Involved in the organization of the mitochondrial membranes and the global structure of the mitochondria. Also required for mitochondrial distribution and mobility as well as for the maintenance of mitochondrial DNA nucleoids structures.</text>
</comment>
<evidence type="ECO:0000256" key="6">
    <source>
        <dbReference type="ARBA" id="ARBA00022989"/>
    </source>
</evidence>
<evidence type="ECO:0000256" key="9">
    <source>
        <dbReference type="ARBA" id="ARBA00025191"/>
    </source>
</evidence>
<dbReference type="PANTHER" id="PTHR31068:SF1">
    <property type="entry name" value="MITOCHONDRIAL DISTRIBUTION AND MORPHOLOGY PROTEIN 32"/>
    <property type="match status" value="1"/>
</dbReference>
<keyword evidence="7" id="KW-0496">Mitochondrion</keyword>
<comment type="subcellular location">
    <subcellularLocation>
        <location evidence="1">Mitochondrion inner membrane</location>
        <topology evidence="1">Multi-pass membrane protein</topology>
    </subcellularLocation>
</comment>
<dbReference type="Proteomes" id="UP000262825">
    <property type="component" value="Unassembled WGS sequence"/>
</dbReference>
<dbReference type="VEuPathDB" id="FungiDB:SCODWIG_03869"/>
<keyword evidence="8 11" id="KW-0472">Membrane</keyword>
<protein>
    <recommendedName>
        <fullName evidence="10">Mitochondrial distribution and morphology protein 32</fullName>
    </recommendedName>
</protein>
<keyword evidence="6 11" id="KW-1133">Transmembrane helix</keyword>
<evidence type="ECO:0000256" key="11">
    <source>
        <dbReference type="SAM" id="Phobius"/>
    </source>
</evidence>
<dbReference type="PANTHER" id="PTHR31068">
    <property type="entry name" value="MITOCHONDRIAL DISTRIBUTION AND MORPHOLOGY PROTEIN 31"/>
    <property type="match status" value="1"/>
</dbReference>
<organism evidence="12 13">
    <name type="scientific">Saccharomycodes ludwigii</name>
    <dbReference type="NCBI Taxonomy" id="36035"/>
    <lineage>
        <taxon>Eukaryota</taxon>
        <taxon>Fungi</taxon>
        <taxon>Dikarya</taxon>
        <taxon>Ascomycota</taxon>
        <taxon>Saccharomycotina</taxon>
        <taxon>Saccharomycetes</taxon>
        <taxon>Saccharomycodales</taxon>
        <taxon>Saccharomycodaceae</taxon>
        <taxon>Saccharomycodes</taxon>
    </lineage>
</organism>
<evidence type="ECO:0000256" key="8">
    <source>
        <dbReference type="ARBA" id="ARBA00023136"/>
    </source>
</evidence>
<keyword evidence="13" id="KW-1185">Reference proteome</keyword>
<dbReference type="GO" id="GO:0000001">
    <property type="term" value="P:mitochondrion inheritance"/>
    <property type="evidence" value="ECO:0007669"/>
    <property type="project" value="InterPro"/>
</dbReference>
<evidence type="ECO:0000313" key="12">
    <source>
        <dbReference type="EMBL" id="SSD62107.1"/>
    </source>
</evidence>
<accession>A0A376BBV2</accession>
<evidence type="ECO:0000313" key="13">
    <source>
        <dbReference type="Proteomes" id="UP000262825"/>
    </source>
</evidence>
<sequence length="620" mass="72606">MKKVLPSITRYSTSRYFLSNTTKVSRIPITKIPIFSPIFYQLHNTHNFSTFQRLNYATYKNHNEDLNEHYTMKPPFKPTKEQLLKNSKGFLERFRIRSKWLLIKDYRPFNVDEISTLFSWFFIFQILWIILGTTTFVSLILFSVDKILGTNKDFVSMILNKSKWGADKNIQFVVMGDVSPNWRKGFLAFKCLRIKTKNANSSEPIFFDLTIKKLELTLSLRKWLNGQGLINEINLRGIEGNINLWEDPMANNWIKNHNYQINKIVCQDCHFIYNEDLNINIFNMTLPKLRFKYCMVDFFNATVVSGSINDSLFTIHKRQHSLAYTKDLSHDLASSWERISRLRIDQTSIRDLGLPRSKSFNWIDDGKLEITADIMIPKIESVDTDNNDHTPNNNMEDHDSKVNKYIVMDFKFKFKDLSAKLPSENPHLSNDATILKLDELKPLITYVNSKKTWYHSMRQKYGDPFLSSLRSSTYISNESPANNSSRNSGNALGDMGWTFTDDQIQHKSSYPEITVFSWPEDEDGNNSEGGKEIIKYHNIDRDTNNNEIILTCRVVENVQDLRNKLLFKETKIYDMVTMELYYDLMKVVEDWEYKKNHDWTKLWTATFMSQLLILGLGSIA</sequence>
<name>A0A376BBV2_9ASCO</name>
<keyword evidence="5" id="KW-0809">Transit peptide</keyword>
<dbReference type="OrthoDB" id="17678at2759"/>
<evidence type="ECO:0000256" key="3">
    <source>
        <dbReference type="ARBA" id="ARBA00022692"/>
    </source>
</evidence>
<dbReference type="InterPro" id="IPR012571">
    <property type="entry name" value="Mdm31/Mdm32"/>
</dbReference>
<comment type="similarity">
    <text evidence="2">Belongs to the MDM31/MDM32 family.</text>
</comment>
<keyword evidence="3 11" id="KW-0812">Transmembrane</keyword>
<evidence type="ECO:0000256" key="10">
    <source>
        <dbReference type="ARBA" id="ARBA00040573"/>
    </source>
</evidence>
<dbReference type="GO" id="GO:0007005">
    <property type="term" value="P:mitochondrion organization"/>
    <property type="evidence" value="ECO:0007669"/>
    <property type="project" value="InterPro"/>
</dbReference>
<dbReference type="GO" id="GO:0005743">
    <property type="term" value="C:mitochondrial inner membrane"/>
    <property type="evidence" value="ECO:0007669"/>
    <property type="project" value="UniProtKB-SubCell"/>
</dbReference>
<evidence type="ECO:0000256" key="7">
    <source>
        <dbReference type="ARBA" id="ARBA00023128"/>
    </source>
</evidence>
<feature type="transmembrane region" description="Helical" evidence="11">
    <location>
        <begin position="117"/>
        <end position="142"/>
    </location>
</feature>
<reference evidence="13" key="1">
    <citation type="submission" date="2018-06" db="EMBL/GenBank/DDBJ databases">
        <authorList>
            <person name="Guldener U."/>
        </authorList>
    </citation>
    <scope>NUCLEOTIDE SEQUENCE [LARGE SCALE GENOMIC DNA]</scope>
    <source>
        <strain evidence="13">UTAD17</strain>
    </source>
</reference>
<evidence type="ECO:0000256" key="1">
    <source>
        <dbReference type="ARBA" id="ARBA00004448"/>
    </source>
</evidence>
<dbReference type="AlphaFoldDB" id="A0A376BBV2"/>
<evidence type="ECO:0000256" key="4">
    <source>
        <dbReference type="ARBA" id="ARBA00022792"/>
    </source>
</evidence>